<keyword evidence="5" id="KW-0328">Glycosyltransferase</keyword>
<dbReference type="Gene3D" id="3.40.50.11340">
    <property type="match status" value="1"/>
</dbReference>
<gene>
    <name evidence="20" type="ORF">LOTGIDRAFT_180660</name>
</gene>
<evidence type="ECO:0000256" key="13">
    <source>
        <dbReference type="ARBA" id="ARBA00023277"/>
    </source>
</evidence>
<evidence type="ECO:0000256" key="7">
    <source>
        <dbReference type="ARBA" id="ARBA00022729"/>
    </source>
</evidence>
<keyword evidence="7" id="KW-0732">Signal</keyword>
<keyword evidence="6" id="KW-0808">Transferase</keyword>
<dbReference type="GO" id="GO:0005794">
    <property type="term" value="C:Golgi apparatus"/>
    <property type="evidence" value="ECO:0007669"/>
    <property type="project" value="UniProtKB-SubCell"/>
</dbReference>
<dbReference type="PANTHER" id="PTHR13398">
    <property type="entry name" value="GDP-FUCOSE PROTEIN O-FUCOSYLTRANSFERASE 2"/>
    <property type="match status" value="1"/>
</dbReference>
<evidence type="ECO:0000256" key="6">
    <source>
        <dbReference type="ARBA" id="ARBA00022679"/>
    </source>
</evidence>
<name>V4AFF9_LOTGI</name>
<dbReference type="EMBL" id="KB201612">
    <property type="protein sequence ID" value="ESO95617.1"/>
    <property type="molecule type" value="Genomic_DNA"/>
</dbReference>
<keyword evidence="19" id="KW-0812">Transmembrane</keyword>
<reference evidence="20 21" key="1">
    <citation type="journal article" date="2013" name="Nature">
        <title>Insights into bilaterian evolution from three spiralian genomes.</title>
        <authorList>
            <person name="Simakov O."/>
            <person name="Marletaz F."/>
            <person name="Cho S.J."/>
            <person name="Edsinger-Gonzales E."/>
            <person name="Havlak P."/>
            <person name="Hellsten U."/>
            <person name="Kuo D.H."/>
            <person name="Larsson T."/>
            <person name="Lv J."/>
            <person name="Arendt D."/>
            <person name="Savage R."/>
            <person name="Osoegawa K."/>
            <person name="de Jong P."/>
            <person name="Grimwood J."/>
            <person name="Chapman J.A."/>
            <person name="Shapiro H."/>
            <person name="Aerts A."/>
            <person name="Otillar R.P."/>
            <person name="Terry A.Y."/>
            <person name="Boore J.L."/>
            <person name="Grigoriev I.V."/>
            <person name="Lindberg D.R."/>
            <person name="Seaver E.C."/>
            <person name="Weisblat D.A."/>
            <person name="Putnam N.H."/>
            <person name="Rokhsar D.S."/>
        </authorList>
    </citation>
    <scope>NUCLEOTIDE SEQUENCE [LARGE SCALE GENOMIC DNA]</scope>
</reference>
<dbReference type="GO" id="GO:0046922">
    <property type="term" value="F:peptide-O-fucosyltransferase activity"/>
    <property type="evidence" value="ECO:0007669"/>
    <property type="project" value="UniProtKB-EC"/>
</dbReference>
<evidence type="ECO:0000256" key="3">
    <source>
        <dbReference type="ARBA" id="ARBA00004922"/>
    </source>
</evidence>
<evidence type="ECO:0000256" key="8">
    <source>
        <dbReference type="ARBA" id="ARBA00022824"/>
    </source>
</evidence>
<evidence type="ECO:0000256" key="14">
    <source>
        <dbReference type="ARBA" id="ARBA00025803"/>
    </source>
</evidence>
<dbReference type="KEGG" id="lgi:LOTGIDRAFT_180660"/>
<dbReference type="CDD" id="cd11298">
    <property type="entry name" value="O-FucT-2"/>
    <property type="match status" value="1"/>
</dbReference>
<keyword evidence="8" id="KW-0256">Endoplasmic reticulum</keyword>
<dbReference type="RefSeq" id="XP_009053679.1">
    <property type="nucleotide sequence ID" value="XM_009055431.1"/>
</dbReference>
<evidence type="ECO:0000256" key="17">
    <source>
        <dbReference type="ARBA" id="ARBA00047273"/>
    </source>
</evidence>
<accession>V4AFF9</accession>
<keyword evidence="10" id="KW-1015">Disulfide bond</keyword>
<dbReference type="FunFam" id="3.40.50.11350:FF:000002">
    <property type="entry name" value="GDP-fucose protein O-fucosyltransferase 2"/>
    <property type="match status" value="1"/>
</dbReference>
<dbReference type="GO" id="GO:0005783">
    <property type="term" value="C:endoplasmic reticulum"/>
    <property type="evidence" value="ECO:0007669"/>
    <property type="project" value="UniProtKB-SubCell"/>
</dbReference>
<dbReference type="InterPro" id="IPR045130">
    <property type="entry name" value="OFUT2-like"/>
</dbReference>
<keyword evidence="9" id="KW-0333">Golgi apparatus</keyword>
<protein>
    <recommendedName>
        <fullName evidence="15">GDP-fucose protein O-fucosyltransferase 2</fullName>
        <ecNumber evidence="4">2.4.1.221</ecNumber>
    </recommendedName>
    <alternativeName>
        <fullName evidence="16">Peptide-O-fucosyltransferase 2</fullName>
    </alternativeName>
</protein>
<evidence type="ECO:0000256" key="10">
    <source>
        <dbReference type="ARBA" id="ARBA00023157"/>
    </source>
</evidence>
<keyword evidence="19" id="KW-0472">Membrane</keyword>
<evidence type="ECO:0000256" key="15">
    <source>
        <dbReference type="ARBA" id="ARBA00026232"/>
    </source>
</evidence>
<evidence type="ECO:0000313" key="20">
    <source>
        <dbReference type="EMBL" id="ESO95617.1"/>
    </source>
</evidence>
<proteinExistence type="inferred from homology"/>
<evidence type="ECO:0000256" key="2">
    <source>
        <dbReference type="ARBA" id="ARBA00004555"/>
    </source>
</evidence>
<sequence length="411" mass="49038">MVQCTPTNTSFLILALNYSSVCVFLLYSVNYGEGFNLRRDVYMRMATLVKSLNEDEPWLLVLPPWGRIYHWQSKDIKHQNKIPWSLFFDVASLKRFVPVVEFHEFLAMSKEPVIEEVYYLQNYKDWKEWEEKMEFKPCNNENHYYWKNVETGFWESWFFGYEDRVYAKKFQCVSYMGHAGFMKPFLLKNTTARSVMIERAETALHDRFGDTSYWEARRSMVFAKELRDIGDEFRAKYLDSNDDTDNTVLDEDWTKMKRKHGEAKGGPYLAVHLRRKDFLRTNHNVPSLKHAAKQIKHLMDKHDLSKLFVATDAPKEEFESFSEFLEEFEVFAFRPNAEVKKQYKEGGLAIIDQWICAHARFFIGTQESTFSFRIQEEREILGFDTKMTFNRLCDDEEEMDCEQPSKWTIEY</sequence>
<keyword evidence="21" id="KW-1185">Reference proteome</keyword>
<keyword evidence="19" id="KW-1133">Transmembrane helix</keyword>
<evidence type="ECO:0000256" key="18">
    <source>
        <dbReference type="ARBA" id="ARBA00048647"/>
    </source>
</evidence>
<dbReference type="PANTHER" id="PTHR13398:SF0">
    <property type="entry name" value="GDP-FUCOSE PROTEIN O-FUCOSYLTRANSFERASE 2"/>
    <property type="match status" value="1"/>
</dbReference>
<keyword evidence="12" id="KW-0294">Fucose metabolism</keyword>
<dbReference type="EC" id="2.4.1.221" evidence="4"/>
<dbReference type="CTD" id="20244409"/>
<dbReference type="OMA" id="RNAVWPI"/>
<feature type="transmembrane region" description="Helical" evidence="19">
    <location>
        <begin position="12"/>
        <end position="29"/>
    </location>
</feature>
<dbReference type="STRING" id="225164.V4AFF9"/>
<evidence type="ECO:0000256" key="19">
    <source>
        <dbReference type="SAM" id="Phobius"/>
    </source>
</evidence>
<evidence type="ECO:0000256" key="12">
    <source>
        <dbReference type="ARBA" id="ARBA00023253"/>
    </source>
</evidence>
<keyword evidence="13" id="KW-0119">Carbohydrate metabolism</keyword>
<comment type="similarity">
    <text evidence="14">Belongs to the glycosyltransferase 68 family.</text>
</comment>
<comment type="pathway">
    <text evidence="3">Protein modification; protein glycosylation.</text>
</comment>
<evidence type="ECO:0000313" key="21">
    <source>
        <dbReference type="Proteomes" id="UP000030746"/>
    </source>
</evidence>
<dbReference type="AlphaFoldDB" id="V4AFF9"/>
<organism evidence="20 21">
    <name type="scientific">Lottia gigantea</name>
    <name type="common">Giant owl limpet</name>
    <dbReference type="NCBI Taxonomy" id="225164"/>
    <lineage>
        <taxon>Eukaryota</taxon>
        <taxon>Metazoa</taxon>
        <taxon>Spiralia</taxon>
        <taxon>Lophotrochozoa</taxon>
        <taxon>Mollusca</taxon>
        <taxon>Gastropoda</taxon>
        <taxon>Patellogastropoda</taxon>
        <taxon>Lottioidea</taxon>
        <taxon>Lottiidae</taxon>
        <taxon>Lottia</taxon>
    </lineage>
</organism>
<dbReference type="GeneID" id="20244409"/>
<evidence type="ECO:0000256" key="11">
    <source>
        <dbReference type="ARBA" id="ARBA00023180"/>
    </source>
</evidence>
<dbReference type="OrthoDB" id="422368at2759"/>
<evidence type="ECO:0000256" key="16">
    <source>
        <dbReference type="ARBA" id="ARBA00033083"/>
    </source>
</evidence>
<evidence type="ECO:0000256" key="5">
    <source>
        <dbReference type="ARBA" id="ARBA00022676"/>
    </source>
</evidence>
<evidence type="ECO:0000256" key="1">
    <source>
        <dbReference type="ARBA" id="ARBA00004240"/>
    </source>
</evidence>
<keyword evidence="11" id="KW-0325">Glycoprotein</keyword>
<dbReference type="HOGENOM" id="CLU_033856_0_0_1"/>
<dbReference type="GO" id="GO:0006004">
    <property type="term" value="P:fucose metabolic process"/>
    <property type="evidence" value="ECO:0007669"/>
    <property type="project" value="UniProtKB-KW"/>
</dbReference>
<comment type="catalytic activity">
    <reaction evidence="18">
        <text>L-seryl-[protein] + GDP-beta-L-fucose = 3-O-(alpha-L-fucosyl)-L-seryl-[protein] + GDP + H(+)</text>
        <dbReference type="Rhea" id="RHEA:63644"/>
        <dbReference type="Rhea" id="RHEA-COMP:9863"/>
        <dbReference type="Rhea" id="RHEA-COMP:17914"/>
        <dbReference type="ChEBI" id="CHEBI:15378"/>
        <dbReference type="ChEBI" id="CHEBI:29999"/>
        <dbReference type="ChEBI" id="CHEBI:57273"/>
        <dbReference type="ChEBI" id="CHEBI:58189"/>
        <dbReference type="ChEBI" id="CHEBI:189632"/>
        <dbReference type="EC" id="2.4.1.221"/>
    </reaction>
    <physiologicalReaction direction="left-to-right" evidence="18">
        <dbReference type="Rhea" id="RHEA:63645"/>
    </physiologicalReaction>
</comment>
<comment type="subcellular location">
    <subcellularLocation>
        <location evidence="1">Endoplasmic reticulum</location>
    </subcellularLocation>
    <subcellularLocation>
        <location evidence="2">Golgi apparatus</location>
    </subcellularLocation>
</comment>
<dbReference type="Proteomes" id="UP000030746">
    <property type="component" value="Unassembled WGS sequence"/>
</dbReference>
<evidence type="ECO:0000256" key="4">
    <source>
        <dbReference type="ARBA" id="ARBA00012196"/>
    </source>
</evidence>
<evidence type="ECO:0000256" key="9">
    <source>
        <dbReference type="ARBA" id="ARBA00023034"/>
    </source>
</evidence>
<dbReference type="Gene3D" id="3.40.50.11350">
    <property type="match status" value="1"/>
</dbReference>
<dbReference type="InterPro" id="IPR019378">
    <property type="entry name" value="GDP-Fuc_O-FucTrfase"/>
</dbReference>
<dbReference type="Pfam" id="PF10250">
    <property type="entry name" value="O-FucT"/>
    <property type="match status" value="1"/>
</dbReference>
<comment type="catalytic activity">
    <reaction evidence="17">
        <text>L-threonyl-[protein] + GDP-beta-L-fucose = 3-O-(alpha-L-fucosyl)-L-threonyl-[protein] + GDP + H(+)</text>
        <dbReference type="Rhea" id="RHEA:70491"/>
        <dbReference type="Rhea" id="RHEA-COMP:11060"/>
        <dbReference type="Rhea" id="RHEA-COMP:17915"/>
        <dbReference type="ChEBI" id="CHEBI:15378"/>
        <dbReference type="ChEBI" id="CHEBI:30013"/>
        <dbReference type="ChEBI" id="CHEBI:57273"/>
        <dbReference type="ChEBI" id="CHEBI:58189"/>
        <dbReference type="ChEBI" id="CHEBI:189631"/>
        <dbReference type="EC" id="2.4.1.221"/>
    </reaction>
    <physiologicalReaction direction="left-to-right" evidence="17">
        <dbReference type="Rhea" id="RHEA:70492"/>
    </physiologicalReaction>
</comment>